<evidence type="ECO:0000256" key="8">
    <source>
        <dbReference type="ARBA" id="ARBA00022833"/>
    </source>
</evidence>
<feature type="region of interest" description="Disordered" evidence="11">
    <location>
        <begin position="342"/>
        <end position="362"/>
    </location>
</feature>
<keyword evidence="9" id="KW-0539">Nucleus</keyword>
<dbReference type="InterPro" id="IPR026846">
    <property type="entry name" value="Nse2(Mms21)"/>
</dbReference>
<comment type="similarity">
    <text evidence="3">Belongs to the NSE2 family.</text>
</comment>
<reference evidence="13 14" key="1">
    <citation type="submission" date="2016-10" db="EMBL/GenBank/DDBJ databases">
        <authorList>
            <person name="Varghese N."/>
        </authorList>
    </citation>
    <scope>NUCLEOTIDE SEQUENCE [LARGE SCALE GENOMIC DNA]</scope>
</reference>
<protein>
    <recommendedName>
        <fullName evidence="12">SP-RING-type domain-containing protein</fullName>
    </recommendedName>
</protein>
<name>A0A1Y6LJS8_ZYMTR</name>
<dbReference type="EMBL" id="LT882679">
    <property type="protein sequence ID" value="SMY23869.1"/>
    <property type="molecule type" value="Genomic_DNA"/>
</dbReference>
<feature type="region of interest" description="Disordered" evidence="11">
    <location>
        <begin position="152"/>
        <end position="222"/>
    </location>
</feature>
<feature type="compositionally biased region" description="Acidic residues" evidence="11">
    <location>
        <begin position="291"/>
        <end position="301"/>
    </location>
</feature>
<feature type="compositionally biased region" description="Low complexity" evidence="11">
    <location>
        <begin position="17"/>
        <end position="36"/>
    </location>
</feature>
<evidence type="ECO:0000256" key="11">
    <source>
        <dbReference type="SAM" id="MobiDB-lite"/>
    </source>
</evidence>
<dbReference type="AlphaFoldDB" id="A0A1Y6LJS8"/>
<keyword evidence="4" id="KW-0808">Transferase</keyword>
<dbReference type="GO" id="GO:0008270">
    <property type="term" value="F:zinc ion binding"/>
    <property type="evidence" value="ECO:0007669"/>
    <property type="project" value="UniProtKB-KW"/>
</dbReference>
<feature type="region of interest" description="Disordered" evidence="11">
    <location>
        <begin position="1"/>
        <end position="57"/>
    </location>
</feature>
<dbReference type="InterPro" id="IPR013083">
    <property type="entry name" value="Znf_RING/FYVE/PHD"/>
</dbReference>
<organism evidence="13 14">
    <name type="scientific">Zymoseptoria tritici ST99CH_1A5</name>
    <dbReference type="NCBI Taxonomy" id="1276529"/>
    <lineage>
        <taxon>Eukaryota</taxon>
        <taxon>Fungi</taxon>
        <taxon>Dikarya</taxon>
        <taxon>Ascomycota</taxon>
        <taxon>Pezizomycotina</taxon>
        <taxon>Dothideomycetes</taxon>
        <taxon>Dothideomycetidae</taxon>
        <taxon>Mycosphaerellales</taxon>
        <taxon>Mycosphaerellaceae</taxon>
        <taxon>Zymoseptoria</taxon>
    </lineage>
</organism>
<feature type="domain" description="SP-RING-type" evidence="12">
    <location>
        <begin position="298"/>
        <end position="393"/>
    </location>
</feature>
<keyword evidence="6 10" id="KW-0863">Zinc-finger</keyword>
<feature type="compositionally biased region" description="Acidic residues" evidence="11">
    <location>
        <begin position="189"/>
        <end position="200"/>
    </location>
</feature>
<proteinExistence type="inferred from homology"/>
<gene>
    <name evidence="13" type="ORF">ZT1A5_G5309</name>
</gene>
<dbReference type="PANTHER" id="PTHR21330:SF1">
    <property type="entry name" value="E3 SUMO-PROTEIN LIGASE NSE2"/>
    <property type="match status" value="1"/>
</dbReference>
<comment type="pathway">
    <text evidence="2">Protein modification; protein sumoylation.</text>
</comment>
<dbReference type="InterPro" id="IPR004181">
    <property type="entry name" value="Znf_MIZ"/>
</dbReference>
<keyword evidence="7" id="KW-0833">Ubl conjugation pathway</keyword>
<dbReference type="GO" id="GO:0061665">
    <property type="term" value="F:SUMO ligase activity"/>
    <property type="evidence" value="ECO:0007669"/>
    <property type="project" value="TreeGrafter"/>
</dbReference>
<evidence type="ECO:0000256" key="7">
    <source>
        <dbReference type="ARBA" id="ARBA00022786"/>
    </source>
</evidence>
<feature type="region of interest" description="Disordered" evidence="11">
    <location>
        <begin position="395"/>
        <end position="487"/>
    </location>
</feature>
<dbReference type="GO" id="GO:0000724">
    <property type="term" value="P:double-strand break repair via homologous recombination"/>
    <property type="evidence" value="ECO:0007669"/>
    <property type="project" value="InterPro"/>
</dbReference>
<dbReference type="Pfam" id="PF11789">
    <property type="entry name" value="zf-Nse"/>
    <property type="match status" value="1"/>
</dbReference>
<feature type="region of interest" description="Disordered" evidence="11">
    <location>
        <begin position="96"/>
        <end position="115"/>
    </location>
</feature>
<feature type="compositionally biased region" description="Polar residues" evidence="11">
    <location>
        <begin position="1"/>
        <end position="12"/>
    </location>
</feature>
<feature type="compositionally biased region" description="Acidic residues" evidence="11">
    <location>
        <begin position="400"/>
        <end position="409"/>
    </location>
</feature>
<evidence type="ECO:0000256" key="1">
    <source>
        <dbReference type="ARBA" id="ARBA00004123"/>
    </source>
</evidence>
<evidence type="ECO:0000256" key="3">
    <source>
        <dbReference type="ARBA" id="ARBA00008212"/>
    </source>
</evidence>
<evidence type="ECO:0000256" key="9">
    <source>
        <dbReference type="ARBA" id="ARBA00023242"/>
    </source>
</evidence>
<feature type="region of interest" description="Disordered" evidence="11">
    <location>
        <begin position="258"/>
        <end position="301"/>
    </location>
</feature>
<dbReference type="GO" id="GO:0030915">
    <property type="term" value="C:Smc5-Smc6 complex"/>
    <property type="evidence" value="ECO:0007669"/>
    <property type="project" value="InterPro"/>
</dbReference>
<feature type="compositionally biased region" description="Low complexity" evidence="11">
    <location>
        <begin position="448"/>
        <end position="465"/>
    </location>
</feature>
<dbReference type="PROSITE" id="PS51044">
    <property type="entry name" value="ZF_SP_RING"/>
    <property type="match status" value="1"/>
</dbReference>
<feature type="compositionally biased region" description="Polar residues" evidence="11">
    <location>
        <begin position="163"/>
        <end position="177"/>
    </location>
</feature>
<feature type="compositionally biased region" description="Acidic residues" evidence="11">
    <location>
        <begin position="466"/>
        <end position="487"/>
    </location>
</feature>
<feature type="compositionally biased region" description="Acidic residues" evidence="11">
    <location>
        <begin position="422"/>
        <end position="432"/>
    </location>
</feature>
<dbReference type="UniPathway" id="UPA00886"/>
<evidence type="ECO:0000256" key="6">
    <source>
        <dbReference type="ARBA" id="ARBA00022771"/>
    </source>
</evidence>
<keyword evidence="5" id="KW-0479">Metal-binding</keyword>
<evidence type="ECO:0000256" key="10">
    <source>
        <dbReference type="PROSITE-ProRule" id="PRU00452"/>
    </source>
</evidence>
<sequence length="487" mass="53689">MFGRSRQSTAQPTPRRGTQGTAHGTQQTPQRGGQQTQRRELPPHEPPAFPLNPTAQRELATLVRAQKLRKLNDSIADSQKRISDAAADLNDRVTHRATAVRKQRERERAPDDLEELERKLAEFQGKADSMTQRMDETMRKLIDQQQNVKYIGDSLASAENHARNTASTQASTQNVRSQRPRRGGHAEGEEAGSDEEEEYPDFTPTDPAGATQPQQASLDVFRTAYEDAKLRYESRTAAERYVEDGPYGDFRRVVHDACHPDDDVDMPPPREWFTESGAPAPGITNRRGPANDEEDDDEDDDLAVSKATISTKCPITLKEFENPLTSKKCSHSFESAAIKEMIGQSATRTAPGPGQRGGEKAMRCPVGGCKELLSMNDLEVNKVLVRKIQRLQKSRRLQEEGDDDDDDGSEAGIGTQRRAQSIDDDAVDDEDATPGASRSHRLKSEPKATATPAPTSTAARVIDLGGSDEEEDEEDIEVDSEGDTTMG</sequence>
<dbReference type="Gene3D" id="3.30.40.10">
    <property type="entry name" value="Zinc/RING finger domain, C3HC4 (zinc finger)"/>
    <property type="match status" value="1"/>
</dbReference>
<evidence type="ECO:0000259" key="12">
    <source>
        <dbReference type="PROSITE" id="PS51044"/>
    </source>
</evidence>
<keyword evidence="8" id="KW-0862">Zinc</keyword>
<evidence type="ECO:0000313" key="14">
    <source>
        <dbReference type="Proteomes" id="UP000215453"/>
    </source>
</evidence>
<comment type="subcellular location">
    <subcellularLocation>
        <location evidence="1">Nucleus</location>
    </subcellularLocation>
</comment>
<dbReference type="PANTHER" id="PTHR21330">
    <property type="entry name" value="E3 SUMO-PROTEIN LIGASE NSE2"/>
    <property type="match status" value="1"/>
</dbReference>
<evidence type="ECO:0000313" key="13">
    <source>
        <dbReference type="EMBL" id="SMY23869.1"/>
    </source>
</evidence>
<dbReference type="GO" id="GO:0016925">
    <property type="term" value="P:protein sumoylation"/>
    <property type="evidence" value="ECO:0007669"/>
    <property type="project" value="UniProtKB-UniPathway"/>
</dbReference>
<evidence type="ECO:0000256" key="2">
    <source>
        <dbReference type="ARBA" id="ARBA00004718"/>
    </source>
</evidence>
<dbReference type="SUPFAM" id="SSF57850">
    <property type="entry name" value="RING/U-box"/>
    <property type="match status" value="1"/>
</dbReference>
<dbReference type="GO" id="GO:0005634">
    <property type="term" value="C:nucleus"/>
    <property type="evidence" value="ECO:0007669"/>
    <property type="project" value="UniProtKB-SubCell"/>
</dbReference>
<dbReference type="Proteomes" id="UP000215453">
    <property type="component" value="Chromosome 4"/>
</dbReference>
<evidence type="ECO:0000256" key="4">
    <source>
        <dbReference type="ARBA" id="ARBA00022679"/>
    </source>
</evidence>
<accession>A0A1Y6LJS8</accession>
<evidence type="ECO:0000256" key="5">
    <source>
        <dbReference type="ARBA" id="ARBA00022723"/>
    </source>
</evidence>
<dbReference type="CDD" id="cd16651">
    <property type="entry name" value="SPL-RING_NSE2"/>
    <property type="match status" value="1"/>
</dbReference>
<feature type="compositionally biased region" description="Basic and acidic residues" evidence="11">
    <location>
        <begin position="102"/>
        <end position="115"/>
    </location>
</feature>